<sequence>MGTALHWYSLCVVALFLKMFGLSVYQGFHRIGTRTFVNPDDAAVFNKLPAAFELPQVQRAAKAWLNDLENIPIFMGLGTAYVLTGASPGAATWLFSTFTIARILHTLMYLLGLQPWRTITYAVGILCLLGMSWNIVAVLL</sequence>
<dbReference type="Gene3D" id="1.20.120.550">
    <property type="entry name" value="Membrane associated eicosanoid/glutathione metabolism-like domain"/>
    <property type="match status" value="1"/>
</dbReference>
<keyword evidence="6" id="KW-0256">Endoplasmic reticulum</keyword>
<dbReference type="SUPFAM" id="SSF161084">
    <property type="entry name" value="MAPEG domain-like"/>
    <property type="match status" value="1"/>
</dbReference>
<dbReference type="GO" id="GO:0004364">
    <property type="term" value="F:glutathione transferase activity"/>
    <property type="evidence" value="ECO:0007669"/>
    <property type="project" value="UniProtKB-EC"/>
</dbReference>
<feature type="transmembrane region" description="Helical" evidence="13">
    <location>
        <begin position="119"/>
        <end position="139"/>
    </location>
</feature>
<keyword evidence="7 13" id="KW-1133">Transmembrane helix</keyword>
<dbReference type="EMBL" id="CADCTZ010001682">
    <property type="protein sequence ID" value="CAA9411844.1"/>
    <property type="molecule type" value="Genomic_DNA"/>
</dbReference>
<evidence type="ECO:0000256" key="10">
    <source>
        <dbReference type="ARBA" id="ARBA00038540"/>
    </source>
</evidence>
<evidence type="ECO:0000256" key="4">
    <source>
        <dbReference type="ARBA" id="ARBA00022679"/>
    </source>
</evidence>
<evidence type="ECO:0000256" key="6">
    <source>
        <dbReference type="ARBA" id="ARBA00022824"/>
    </source>
</evidence>
<dbReference type="GO" id="GO:0016020">
    <property type="term" value="C:membrane"/>
    <property type="evidence" value="ECO:0007669"/>
    <property type="project" value="InterPro"/>
</dbReference>
<comment type="subunit">
    <text evidence="10">Homotrimer; The trimer binds only one molecule of glutathione.</text>
</comment>
<keyword evidence="5 13" id="KW-0812">Transmembrane</keyword>
<name>A0A6J4PDV2_9CYAN</name>
<keyword evidence="9 13" id="KW-0472">Membrane</keyword>
<evidence type="ECO:0000256" key="8">
    <source>
        <dbReference type="ARBA" id="ARBA00022990"/>
    </source>
</evidence>
<proteinExistence type="predicted"/>
<organism evidence="14">
    <name type="scientific">uncultured Microcoleus sp</name>
    <dbReference type="NCBI Taxonomy" id="259945"/>
    <lineage>
        <taxon>Bacteria</taxon>
        <taxon>Bacillati</taxon>
        <taxon>Cyanobacteriota</taxon>
        <taxon>Cyanophyceae</taxon>
        <taxon>Oscillatoriophycideae</taxon>
        <taxon>Oscillatoriales</taxon>
        <taxon>Microcoleaceae</taxon>
        <taxon>Microcoleus</taxon>
        <taxon>environmental samples</taxon>
    </lineage>
</organism>
<protein>
    <recommendedName>
        <fullName evidence="11">Microsomal glutathione S-transferase 1</fullName>
        <ecNumber evidence="3">2.5.1.18</ecNumber>
    </recommendedName>
</protein>
<comment type="function">
    <text evidence="1">Conjugation of reduced glutathione to a wide number of exogenous and endogenous hydrophobic electrophiles.</text>
</comment>
<evidence type="ECO:0000256" key="7">
    <source>
        <dbReference type="ARBA" id="ARBA00022989"/>
    </source>
</evidence>
<evidence type="ECO:0000256" key="1">
    <source>
        <dbReference type="ARBA" id="ARBA00003701"/>
    </source>
</evidence>
<accession>A0A6J4PDV2</accession>
<dbReference type="InterPro" id="IPR040162">
    <property type="entry name" value="MGST1-like"/>
</dbReference>
<gene>
    <name evidence="14" type="ORF">AVDCRST_MAG84-6652</name>
</gene>
<evidence type="ECO:0000256" key="3">
    <source>
        <dbReference type="ARBA" id="ARBA00012452"/>
    </source>
</evidence>
<dbReference type="EC" id="2.5.1.18" evidence="3"/>
<evidence type="ECO:0000256" key="13">
    <source>
        <dbReference type="SAM" id="Phobius"/>
    </source>
</evidence>
<feature type="transmembrane region" description="Helical" evidence="13">
    <location>
        <begin position="68"/>
        <end position="87"/>
    </location>
</feature>
<keyword evidence="4" id="KW-0808">Transferase</keyword>
<evidence type="ECO:0000313" key="14">
    <source>
        <dbReference type="EMBL" id="CAA9411844.1"/>
    </source>
</evidence>
<comment type="catalytic activity">
    <reaction evidence="12">
        <text>RX + glutathione = an S-substituted glutathione + a halide anion + H(+)</text>
        <dbReference type="Rhea" id="RHEA:16437"/>
        <dbReference type="ChEBI" id="CHEBI:15378"/>
        <dbReference type="ChEBI" id="CHEBI:16042"/>
        <dbReference type="ChEBI" id="CHEBI:17792"/>
        <dbReference type="ChEBI" id="CHEBI:57925"/>
        <dbReference type="ChEBI" id="CHEBI:90779"/>
        <dbReference type="EC" id="2.5.1.18"/>
    </reaction>
    <physiologicalReaction direction="left-to-right" evidence="12">
        <dbReference type="Rhea" id="RHEA:16438"/>
    </physiologicalReaction>
</comment>
<feature type="transmembrane region" description="Helical" evidence="13">
    <location>
        <begin position="6"/>
        <end position="25"/>
    </location>
</feature>
<dbReference type="PANTHER" id="PTHR10689">
    <property type="entry name" value="MICROSOMAL GLUTATHIONE S-TRANSFERASE 1"/>
    <property type="match status" value="1"/>
</dbReference>
<evidence type="ECO:0000256" key="12">
    <source>
        <dbReference type="ARBA" id="ARBA00049385"/>
    </source>
</evidence>
<dbReference type="AlphaFoldDB" id="A0A6J4PDV2"/>
<comment type="subcellular location">
    <subcellularLocation>
        <location evidence="2">Endoplasmic reticulum membrane</location>
        <topology evidence="2">Multi-pass membrane protein</topology>
    </subcellularLocation>
</comment>
<evidence type="ECO:0000256" key="9">
    <source>
        <dbReference type="ARBA" id="ARBA00023136"/>
    </source>
</evidence>
<dbReference type="Pfam" id="PF01124">
    <property type="entry name" value="MAPEG"/>
    <property type="match status" value="1"/>
</dbReference>
<evidence type="ECO:0000256" key="11">
    <source>
        <dbReference type="ARBA" id="ARBA00039397"/>
    </source>
</evidence>
<evidence type="ECO:0000256" key="5">
    <source>
        <dbReference type="ARBA" id="ARBA00022692"/>
    </source>
</evidence>
<reference evidence="14" key="1">
    <citation type="submission" date="2020-02" db="EMBL/GenBank/DDBJ databases">
        <authorList>
            <person name="Meier V. D."/>
        </authorList>
    </citation>
    <scope>NUCLEOTIDE SEQUENCE</scope>
    <source>
        <strain evidence="14">AVDCRST_MAG84</strain>
    </source>
</reference>
<evidence type="ECO:0000256" key="2">
    <source>
        <dbReference type="ARBA" id="ARBA00004477"/>
    </source>
</evidence>
<dbReference type="InterPro" id="IPR023352">
    <property type="entry name" value="MAPEG-like_dom_sf"/>
</dbReference>
<keyword evidence="8" id="KW-0007">Acetylation</keyword>
<dbReference type="PANTHER" id="PTHR10689:SF6">
    <property type="entry name" value="MICROSOMAL GLUTATHIONE S-TRANSFERASE 1"/>
    <property type="match status" value="1"/>
</dbReference>
<dbReference type="InterPro" id="IPR001129">
    <property type="entry name" value="Membr-assoc_MAPEG"/>
</dbReference>